<protein>
    <submittedName>
        <fullName evidence="3">Uncharacterized protein</fullName>
    </submittedName>
</protein>
<dbReference type="InterPro" id="IPR011042">
    <property type="entry name" value="6-blade_b-propeller_TolB-like"/>
</dbReference>
<proteinExistence type="predicted"/>
<sequence length="507" mass="54357">MKLQALASALLTLAALPALAAEPAAKPAVAAPAAKVSPAAARMNAAENLTEAQIKATSNREALAKLAQLYNGKDLQRFTWAMERLVELYPNSGALRLQLASVYASQGDKSRTYDMLLKMQNVGFAYSVGNDPRFEKVRGTRVWDYIVANLEVNAKPFGEGSVAFQLPAGDRLLEALAWDPKRKQLLVGSAREGAIYRADAQGKLSDFIKPDAASGLYSVLDMKVDAANDALWVASYGAKVFKDYSAETVNKSYLLKYSLSSGKQLGKYALPADRVGHLFASVAVAPDGRAYVADPVRSEIYKLDGDKLVLLTRNPNLTGIAGLAVSGDGRNLYFADPALGLFGMDLSTGTPFSVGHSPDSLVVGGVYSLAWYDNCLIIVQDNMVPQRVMRLKLDKGGRNVVSAMPLDAAKPEFGLLGNAAVAGDEVYFVSNSQRQLYDSHGVLSDEKALQPVKVYKSNLRFAWDKAGISAGLKPIPVKTDSKVNFSNAPGTEEQPAAEGEKPKEGGK</sequence>
<evidence type="ECO:0000313" key="3">
    <source>
        <dbReference type="EMBL" id="MCQ4164070.1"/>
    </source>
</evidence>
<dbReference type="SUPFAM" id="SSF63825">
    <property type="entry name" value="YWTD domain"/>
    <property type="match status" value="1"/>
</dbReference>
<organism evidence="3 4">
    <name type="scientific">Tahibacter harae</name>
    <dbReference type="NCBI Taxonomy" id="2963937"/>
    <lineage>
        <taxon>Bacteria</taxon>
        <taxon>Pseudomonadati</taxon>
        <taxon>Pseudomonadota</taxon>
        <taxon>Gammaproteobacteria</taxon>
        <taxon>Lysobacterales</taxon>
        <taxon>Rhodanobacteraceae</taxon>
        <taxon>Tahibacter</taxon>
    </lineage>
</organism>
<dbReference type="EMBL" id="JANFQO010000003">
    <property type="protein sequence ID" value="MCQ4164070.1"/>
    <property type="molecule type" value="Genomic_DNA"/>
</dbReference>
<keyword evidence="4" id="KW-1185">Reference proteome</keyword>
<evidence type="ECO:0000256" key="2">
    <source>
        <dbReference type="SAM" id="SignalP"/>
    </source>
</evidence>
<dbReference type="Gene3D" id="2.120.10.30">
    <property type="entry name" value="TolB, C-terminal domain"/>
    <property type="match status" value="1"/>
</dbReference>
<feature type="chain" id="PRO_5047411042" evidence="2">
    <location>
        <begin position="21"/>
        <end position="507"/>
    </location>
</feature>
<feature type="compositionally biased region" description="Basic and acidic residues" evidence="1">
    <location>
        <begin position="498"/>
        <end position="507"/>
    </location>
</feature>
<evidence type="ECO:0000256" key="1">
    <source>
        <dbReference type="SAM" id="MobiDB-lite"/>
    </source>
</evidence>
<comment type="caution">
    <text evidence="3">The sequence shown here is derived from an EMBL/GenBank/DDBJ whole genome shotgun (WGS) entry which is preliminary data.</text>
</comment>
<feature type="signal peptide" evidence="2">
    <location>
        <begin position="1"/>
        <end position="20"/>
    </location>
</feature>
<feature type="region of interest" description="Disordered" evidence="1">
    <location>
        <begin position="477"/>
        <end position="507"/>
    </location>
</feature>
<name>A0ABT1QP62_9GAMM</name>
<reference evidence="3" key="1">
    <citation type="submission" date="2022-07" db="EMBL/GenBank/DDBJ databases">
        <title>Tahibacter sp., a new gammaproteobacterium isolated from the silt sample collected at pig farm.</title>
        <authorList>
            <person name="Chen H."/>
        </authorList>
    </citation>
    <scope>NUCLEOTIDE SEQUENCE</scope>
    <source>
        <strain evidence="3">P2K</strain>
    </source>
</reference>
<accession>A0ABT1QP62</accession>
<gene>
    <name evidence="3" type="ORF">NM961_05035</name>
</gene>
<dbReference type="RefSeq" id="WP_255912125.1">
    <property type="nucleotide sequence ID" value="NZ_JANFQO010000003.1"/>
</dbReference>
<keyword evidence="2" id="KW-0732">Signal</keyword>
<dbReference type="Proteomes" id="UP001165498">
    <property type="component" value="Unassembled WGS sequence"/>
</dbReference>
<evidence type="ECO:0000313" key="4">
    <source>
        <dbReference type="Proteomes" id="UP001165498"/>
    </source>
</evidence>